<dbReference type="Gene3D" id="2.130.10.10">
    <property type="entry name" value="YVTN repeat-like/Quinoprotein amine dehydrogenase"/>
    <property type="match status" value="2"/>
</dbReference>
<feature type="region of interest" description="Disordered" evidence="1">
    <location>
        <begin position="340"/>
        <end position="375"/>
    </location>
</feature>
<feature type="region of interest" description="Disordered" evidence="1">
    <location>
        <begin position="786"/>
        <end position="821"/>
    </location>
</feature>
<evidence type="ECO:0000256" key="1">
    <source>
        <dbReference type="SAM" id="MobiDB-lite"/>
    </source>
</evidence>
<dbReference type="Proteomes" id="UP000612055">
    <property type="component" value="Unassembled WGS sequence"/>
</dbReference>
<feature type="compositionally biased region" description="Acidic residues" evidence="1">
    <location>
        <begin position="805"/>
        <end position="821"/>
    </location>
</feature>
<dbReference type="GO" id="GO:0005737">
    <property type="term" value="C:cytoplasm"/>
    <property type="evidence" value="ECO:0007669"/>
    <property type="project" value="TreeGrafter"/>
</dbReference>
<protein>
    <submittedName>
        <fullName evidence="2">Uncharacterized protein</fullName>
    </submittedName>
</protein>
<feature type="compositionally biased region" description="Acidic residues" evidence="1">
    <location>
        <begin position="344"/>
        <end position="366"/>
    </location>
</feature>
<evidence type="ECO:0000313" key="3">
    <source>
        <dbReference type="Proteomes" id="UP000612055"/>
    </source>
</evidence>
<organism evidence="2 3">
    <name type="scientific">Edaphochlamys debaryana</name>
    <dbReference type="NCBI Taxonomy" id="47281"/>
    <lineage>
        <taxon>Eukaryota</taxon>
        <taxon>Viridiplantae</taxon>
        <taxon>Chlorophyta</taxon>
        <taxon>core chlorophytes</taxon>
        <taxon>Chlorophyceae</taxon>
        <taxon>CS clade</taxon>
        <taxon>Chlamydomonadales</taxon>
        <taxon>Chlamydomonadales incertae sedis</taxon>
        <taxon>Edaphochlamys</taxon>
    </lineage>
</organism>
<reference evidence="2" key="1">
    <citation type="journal article" date="2020" name="bioRxiv">
        <title>Comparative genomics of Chlamydomonas.</title>
        <authorList>
            <person name="Craig R.J."/>
            <person name="Hasan A.R."/>
            <person name="Ness R.W."/>
            <person name="Keightley P.D."/>
        </authorList>
    </citation>
    <scope>NUCLEOTIDE SEQUENCE</scope>
    <source>
        <strain evidence="2">CCAP 11/70</strain>
    </source>
</reference>
<name>A0A836BQQ7_9CHLO</name>
<evidence type="ECO:0000313" key="2">
    <source>
        <dbReference type="EMBL" id="KAG2484014.1"/>
    </source>
</evidence>
<sequence length="1054" mass="108462">MFGLGKKDSRADKSKSSGKTHVADALRCEALTPADPSALVFSAGVPGTADALAYEQYQGIVAVSTSDGRIKLMGRPGVERTLYSAARYPYATRQLAWLKNRGVLMRVSKGGFMESWSVASGPKSEGGVRALGTLKVKHDKVCCVADMARDPYVLLGCASGCLRIAQLVDGQGEPTSQARHARGFGLAPYRIRPEELGGEGSVQQLAVQSFGPIHRALVLFTGGMVAVWDLRAAQLISLVNPADPEAAARAPALAAAGEATAVCWIGTSRGDFATGHVDGSVLVWALPGLDVGEAELAAVLRVVSSTAEPIRMLRCLYGEVDGLLVAGGQEVEAPEGLTLLPLPDAEEHEEEDAEEEAEEEGEDEEAAERRRKARRRSKRPRRVKLPWFGPIIGFSLVTQGGNINGYEDPCAVLELVEGGQLVLYHLGSRQPSAVGPAFQQRTTISVAEAPLVPVRRPSGAPAAAITLSGLRRVAPCPDAGAGSDEEGSEEDPDDPGGLGAFACGSPPLVPSDAGWGLVYCTGYKDGGVCLWDLHGGTTRRLASAPAGEAADATKLGGSGGGAGSSAGGAGGSAHGCGAVTCLSLIWPTGLVVTGHARGEARVYQFSPTERAVECVTLDSVNTAGTSSRPLRQPAGLQLRLRVRVSSGEVSSLAYNQAIRALAIGDRAGGIALVDTSKPLVRWVAMPGQQPVAALALAPLPLPPQRLRVPEVLGEEGAPSCCVVAADGEGCLAALDAARGCFVGRGGELRPKNTSTPLCLELLDEAHRPLWGRQALGAGCDQAALGGGGGGGGAAGTSRARVPESEGSEDDEDEEDPDLDPDADLDELLARAAAHVDGRGGGAGSRKAKARGAQKGGGGAGSRHRAGSDDLDDASVGTGVATAACPDPTAHYVLLVTDRYLRLYSAASVLTGERAVESKRSPAEGAALVFAQPLAVGGAPGVVALATAEHGLALQVYSLPSLDLVHEAPLSACLSWFWDVPSGAERKLARLAACSRLGQLLLLGLSNELLGISLARALPPIPPPSGLFDGATASAALAAAAEYEEGHLRLDEASR</sequence>
<dbReference type="GO" id="GO:0045159">
    <property type="term" value="F:myosin II binding"/>
    <property type="evidence" value="ECO:0007669"/>
    <property type="project" value="TreeGrafter"/>
</dbReference>
<feature type="region of interest" description="Disordered" evidence="1">
    <location>
        <begin position="835"/>
        <end position="871"/>
    </location>
</feature>
<dbReference type="GO" id="GO:0006887">
    <property type="term" value="P:exocytosis"/>
    <property type="evidence" value="ECO:0007669"/>
    <property type="project" value="TreeGrafter"/>
</dbReference>
<feature type="compositionally biased region" description="Acidic residues" evidence="1">
    <location>
        <begin position="483"/>
        <end position="494"/>
    </location>
</feature>
<dbReference type="InterPro" id="IPR015943">
    <property type="entry name" value="WD40/YVTN_repeat-like_dom_sf"/>
</dbReference>
<dbReference type="GO" id="GO:0006893">
    <property type="term" value="P:Golgi to plasma membrane transport"/>
    <property type="evidence" value="ECO:0007669"/>
    <property type="project" value="TreeGrafter"/>
</dbReference>
<comment type="caution">
    <text evidence="2">The sequence shown here is derived from an EMBL/GenBank/DDBJ whole genome shotgun (WGS) entry which is preliminary data.</text>
</comment>
<gene>
    <name evidence="2" type="ORF">HYH03_017181</name>
</gene>
<keyword evidence="3" id="KW-1185">Reference proteome</keyword>
<dbReference type="EMBL" id="JAEHOE010000160">
    <property type="protein sequence ID" value="KAG2484014.1"/>
    <property type="molecule type" value="Genomic_DNA"/>
</dbReference>
<dbReference type="GO" id="GO:0005886">
    <property type="term" value="C:plasma membrane"/>
    <property type="evidence" value="ECO:0007669"/>
    <property type="project" value="TreeGrafter"/>
</dbReference>
<dbReference type="GO" id="GO:0005096">
    <property type="term" value="F:GTPase activator activity"/>
    <property type="evidence" value="ECO:0007669"/>
    <property type="project" value="TreeGrafter"/>
</dbReference>
<dbReference type="PANTHER" id="PTHR10241">
    <property type="entry name" value="LETHAL 2 GIANT LARVAE PROTEIN"/>
    <property type="match status" value="1"/>
</dbReference>
<dbReference type="PANTHER" id="PTHR10241:SF25">
    <property type="entry name" value="TOMOSYN, ISOFORM C"/>
    <property type="match status" value="1"/>
</dbReference>
<dbReference type="SUPFAM" id="SSF101908">
    <property type="entry name" value="Putative isomerase YbhE"/>
    <property type="match status" value="1"/>
</dbReference>
<dbReference type="SUPFAM" id="SSF50978">
    <property type="entry name" value="WD40 repeat-like"/>
    <property type="match status" value="1"/>
</dbReference>
<dbReference type="AlphaFoldDB" id="A0A836BQQ7"/>
<dbReference type="GO" id="GO:0019905">
    <property type="term" value="F:syntaxin binding"/>
    <property type="evidence" value="ECO:0007669"/>
    <property type="project" value="TreeGrafter"/>
</dbReference>
<feature type="region of interest" description="Disordered" evidence="1">
    <location>
        <begin position="476"/>
        <end position="502"/>
    </location>
</feature>
<dbReference type="InterPro" id="IPR036322">
    <property type="entry name" value="WD40_repeat_dom_sf"/>
</dbReference>
<proteinExistence type="predicted"/>
<accession>A0A836BQQ7</accession>
<dbReference type="OrthoDB" id="19944at2759"/>